<evidence type="ECO:0000256" key="4">
    <source>
        <dbReference type="PROSITE-ProRule" id="PRU00134"/>
    </source>
</evidence>
<sequence>MARVSVIPALPVSPTSSDALEWSFPSYLESEITTLAAWCQVQQQQQRVPLSSSAEDSDDDLDESTDDEKCTNLLIPPSLDGDTGIKKDFLDRLAELLCYRKDPSLITSTALIYSEREATIVAARNSTSGGKTWSDKDVKMLEYLAGVLERISADDIFESHPLPALQSTLVDYYAQRIRHHAKIVMSVEKGTTGLKFFKDGACNGVVSGHLGVHDFARDVEAISYSTDFYTELKANLTPNKLRRVVEELAHIRRPMQGAEAFLHVAQQCPGFRNVKIVLLNSLPARKVKTWALPKEDFSLTPQLEPKFQKEVEKHKNLHAEMVLMAYLLGRKGLYSEVFPYLGVSKKTCLLCGHLLREIGFFETRGNHGKCYSQWAFPHTLRTNPEVAERLQTAVQRLRDILWDEGIKRDVSHHDAEKESVMAAPVPPSYARKTTLFNSMVEDPRLLTRETEWLAMFRKRDREANNDRSFVKPSHPRDGASAPNVNTGGLKGKKADAASPAVCAFCKATCKLAHICKKCGVTAHCTLDCYRSDWHRHKFSCSLGRPIDATDYLVLACHANEFPLEDDAANKYGFMYFASGHDRWRLFKLYRRLVVNWSIDEDELRSAVEQDRLKEMLTFRCLQTRDPGMLRDMQWLKSEEGFGTKGKGPGLAATFEAAQRELLSPDEQKVPIVKLQPLEKRNALVFYAQIRNGFKPDVDEDNWISLGFCTAAGPESEQQIASAYGSLVERCSFDEFWNAMVESKMVELFRKYGLADRILRMRNFKDFMAIVKKWHQSVWELKRFTRMNVADPFRAVVVDYGFMNCEDARQRMQLRDIYQEYFKRGEDEMRLHEACVAGKVGSFLESVLGSLAVHSDLLRNPYPLENRPIMGMVPSSVIVCPESALGQVNAFERGDGEEVMVIPDAEDEAMIRWLHDRAAFLGTGLRKRYYSGSDGKVITQLAL</sequence>
<evidence type="ECO:0000256" key="5">
    <source>
        <dbReference type="SAM" id="MobiDB-lite"/>
    </source>
</evidence>
<feature type="region of interest" description="Disordered" evidence="5">
    <location>
        <begin position="47"/>
        <end position="73"/>
    </location>
</feature>
<evidence type="ECO:0000256" key="1">
    <source>
        <dbReference type="ARBA" id="ARBA00022723"/>
    </source>
</evidence>
<keyword evidence="3" id="KW-0862">Zinc</keyword>
<evidence type="ECO:0000313" key="9">
    <source>
        <dbReference type="RefSeq" id="XP_033579144.1"/>
    </source>
</evidence>
<dbReference type="Proteomes" id="UP000504636">
    <property type="component" value="Unplaced"/>
</dbReference>
<evidence type="ECO:0000256" key="2">
    <source>
        <dbReference type="ARBA" id="ARBA00022771"/>
    </source>
</evidence>
<proteinExistence type="predicted"/>
<protein>
    <recommendedName>
        <fullName evidence="6">MYND-type domain-containing protein</fullName>
    </recommendedName>
</protein>
<dbReference type="InterPro" id="IPR027796">
    <property type="entry name" value="OTT_1508_deam-like"/>
</dbReference>
<feature type="domain" description="MYND-type" evidence="6">
    <location>
        <begin position="502"/>
        <end position="540"/>
    </location>
</feature>
<reference evidence="7 9" key="1">
    <citation type="journal article" date="2020" name="Stud. Mycol.">
        <title>101 Dothideomycetes genomes: a test case for predicting lifestyles and emergence of pathogens.</title>
        <authorList>
            <person name="Haridas S."/>
            <person name="Albert R."/>
            <person name="Binder M."/>
            <person name="Bloem J."/>
            <person name="Labutti K."/>
            <person name="Salamov A."/>
            <person name="Andreopoulos B."/>
            <person name="Baker S."/>
            <person name="Barry K."/>
            <person name="Bills G."/>
            <person name="Bluhm B."/>
            <person name="Cannon C."/>
            <person name="Castanera R."/>
            <person name="Culley D."/>
            <person name="Daum C."/>
            <person name="Ezra D."/>
            <person name="Gonzalez J."/>
            <person name="Henrissat B."/>
            <person name="Kuo A."/>
            <person name="Liang C."/>
            <person name="Lipzen A."/>
            <person name="Lutzoni F."/>
            <person name="Magnuson J."/>
            <person name="Mondo S."/>
            <person name="Nolan M."/>
            <person name="Ohm R."/>
            <person name="Pangilinan J."/>
            <person name="Park H.-J."/>
            <person name="Ramirez L."/>
            <person name="Alfaro M."/>
            <person name="Sun H."/>
            <person name="Tritt A."/>
            <person name="Yoshinaga Y."/>
            <person name="Zwiers L.-H."/>
            <person name="Turgeon B."/>
            <person name="Goodwin S."/>
            <person name="Spatafora J."/>
            <person name="Crous P."/>
            <person name="Grigoriev I."/>
        </authorList>
    </citation>
    <scope>NUCLEOTIDE SEQUENCE</scope>
    <source>
        <strain evidence="7 9">CBS 304.34</strain>
    </source>
</reference>
<dbReference type="GO" id="GO:0008270">
    <property type="term" value="F:zinc ion binding"/>
    <property type="evidence" value="ECO:0007669"/>
    <property type="project" value="UniProtKB-KW"/>
</dbReference>
<dbReference type="RefSeq" id="XP_033579144.1">
    <property type="nucleotide sequence ID" value="XM_033715323.1"/>
</dbReference>
<feature type="region of interest" description="Disordered" evidence="5">
    <location>
        <begin position="464"/>
        <end position="490"/>
    </location>
</feature>
<dbReference type="EMBL" id="MU003697">
    <property type="protein sequence ID" value="KAF2812180.1"/>
    <property type="molecule type" value="Genomic_DNA"/>
</dbReference>
<organism evidence="7">
    <name type="scientific">Mytilinidion resinicola</name>
    <dbReference type="NCBI Taxonomy" id="574789"/>
    <lineage>
        <taxon>Eukaryota</taxon>
        <taxon>Fungi</taxon>
        <taxon>Dikarya</taxon>
        <taxon>Ascomycota</taxon>
        <taxon>Pezizomycotina</taxon>
        <taxon>Dothideomycetes</taxon>
        <taxon>Pleosporomycetidae</taxon>
        <taxon>Mytilinidiales</taxon>
        <taxon>Mytilinidiaceae</taxon>
        <taxon>Mytilinidion</taxon>
    </lineage>
</organism>
<accession>A0A6A6YTP8</accession>
<dbReference type="Pfam" id="PF14441">
    <property type="entry name" value="OTT_1508_deam"/>
    <property type="match status" value="1"/>
</dbReference>
<keyword evidence="8" id="KW-1185">Reference proteome</keyword>
<evidence type="ECO:0000313" key="7">
    <source>
        <dbReference type="EMBL" id="KAF2812180.1"/>
    </source>
</evidence>
<evidence type="ECO:0000256" key="3">
    <source>
        <dbReference type="ARBA" id="ARBA00022833"/>
    </source>
</evidence>
<keyword evidence="1" id="KW-0479">Metal-binding</keyword>
<dbReference type="SUPFAM" id="SSF144232">
    <property type="entry name" value="HIT/MYND zinc finger-like"/>
    <property type="match status" value="1"/>
</dbReference>
<evidence type="ECO:0000259" key="6">
    <source>
        <dbReference type="PROSITE" id="PS50865"/>
    </source>
</evidence>
<dbReference type="GeneID" id="54456216"/>
<dbReference type="AlphaFoldDB" id="A0A6A6YTP8"/>
<dbReference type="PROSITE" id="PS50865">
    <property type="entry name" value="ZF_MYND_2"/>
    <property type="match status" value="1"/>
</dbReference>
<reference evidence="9" key="3">
    <citation type="submission" date="2025-04" db="UniProtKB">
        <authorList>
            <consortium name="RefSeq"/>
        </authorList>
    </citation>
    <scope>IDENTIFICATION</scope>
    <source>
        <strain evidence="9">CBS 304.34</strain>
    </source>
</reference>
<evidence type="ECO:0000313" key="8">
    <source>
        <dbReference type="Proteomes" id="UP000504636"/>
    </source>
</evidence>
<feature type="compositionally biased region" description="Acidic residues" evidence="5">
    <location>
        <begin position="55"/>
        <end position="66"/>
    </location>
</feature>
<dbReference type="OrthoDB" id="4354294at2759"/>
<feature type="compositionally biased region" description="Basic and acidic residues" evidence="5">
    <location>
        <begin position="464"/>
        <end position="477"/>
    </location>
</feature>
<dbReference type="InterPro" id="IPR002893">
    <property type="entry name" value="Znf_MYND"/>
</dbReference>
<gene>
    <name evidence="7 9" type="ORF">BDZ99DRAFT_383295</name>
</gene>
<keyword evidence="2 4" id="KW-0863">Zinc-finger</keyword>
<reference evidence="9" key="2">
    <citation type="submission" date="2020-04" db="EMBL/GenBank/DDBJ databases">
        <authorList>
            <consortium name="NCBI Genome Project"/>
        </authorList>
    </citation>
    <scope>NUCLEOTIDE SEQUENCE</scope>
    <source>
        <strain evidence="9">CBS 304.34</strain>
    </source>
</reference>
<name>A0A6A6YTP8_9PEZI</name>